<gene>
    <name evidence="3" type="ORF">FRZ44_32460</name>
</gene>
<proteinExistence type="inferred from homology"/>
<dbReference type="PANTHER" id="PTHR11941">
    <property type="entry name" value="ENOYL-COA HYDRATASE-RELATED"/>
    <property type="match status" value="1"/>
</dbReference>
<dbReference type="GO" id="GO:0006635">
    <property type="term" value="P:fatty acid beta-oxidation"/>
    <property type="evidence" value="ECO:0007669"/>
    <property type="project" value="TreeGrafter"/>
</dbReference>
<name>A0A5J6MK29_9PROT</name>
<dbReference type="Proteomes" id="UP000326202">
    <property type="component" value="Chromosome"/>
</dbReference>
<dbReference type="PROSITE" id="PS00166">
    <property type="entry name" value="ENOYL_COA_HYDRATASE"/>
    <property type="match status" value="1"/>
</dbReference>
<dbReference type="RefSeq" id="WP_191908129.1">
    <property type="nucleotide sequence ID" value="NZ_CP042906.1"/>
</dbReference>
<sequence>MTTAFATVKIEDENGLRWIRLDRAKKMNAFDEHQWTELGQALDDAAADESVRVIALASTSSHFSSGYDLPAALTELEGGGPDEIRRHIGRGNAACWKVWHSKKPVIAAIEGYCLGGGFELAMACDFVLADKGSTFGEPEARIAASAPFLISPWVMGIRHAKEVLLMGELMTAERAERVGLVNELCEPGQLKARVREWSRKLQGFPAGIWALSKAAVNRNYEIMGFSNAIAMGEDAFVELCFLPDPFKVELEQRVKRDGFASAIRWAQSRFE</sequence>
<dbReference type="InterPro" id="IPR029045">
    <property type="entry name" value="ClpP/crotonase-like_dom_sf"/>
</dbReference>
<dbReference type="Gene3D" id="3.90.226.10">
    <property type="entry name" value="2-enoyl-CoA Hydratase, Chain A, domain 1"/>
    <property type="match status" value="1"/>
</dbReference>
<comment type="similarity">
    <text evidence="1 2">Belongs to the enoyl-CoA hydratase/isomerase family.</text>
</comment>
<dbReference type="PANTHER" id="PTHR11941:SF54">
    <property type="entry name" value="ENOYL-COA HYDRATASE, MITOCHONDRIAL"/>
    <property type="match status" value="1"/>
</dbReference>
<evidence type="ECO:0000313" key="4">
    <source>
        <dbReference type="Proteomes" id="UP000326202"/>
    </source>
</evidence>
<dbReference type="AlphaFoldDB" id="A0A5J6MK29"/>
<evidence type="ECO:0000256" key="2">
    <source>
        <dbReference type="RuleBase" id="RU003707"/>
    </source>
</evidence>
<dbReference type="InterPro" id="IPR001753">
    <property type="entry name" value="Enoyl-CoA_hydra/iso"/>
</dbReference>
<dbReference type="EMBL" id="CP042906">
    <property type="protein sequence ID" value="QEX17942.1"/>
    <property type="molecule type" value="Genomic_DNA"/>
</dbReference>
<evidence type="ECO:0000313" key="3">
    <source>
        <dbReference type="EMBL" id="QEX17942.1"/>
    </source>
</evidence>
<keyword evidence="4" id="KW-1185">Reference proteome</keyword>
<dbReference type="SUPFAM" id="SSF52096">
    <property type="entry name" value="ClpP/crotonase"/>
    <property type="match status" value="1"/>
</dbReference>
<dbReference type="Pfam" id="PF00378">
    <property type="entry name" value="ECH_1"/>
    <property type="match status" value="1"/>
</dbReference>
<dbReference type="CDD" id="cd06558">
    <property type="entry name" value="crotonase-like"/>
    <property type="match status" value="1"/>
</dbReference>
<protein>
    <submittedName>
        <fullName evidence="3">3-hydroxypropionyl-CoA dehydratase</fullName>
    </submittedName>
</protein>
<accession>A0A5J6MK29</accession>
<dbReference type="InterPro" id="IPR018376">
    <property type="entry name" value="Enoyl-CoA_hyd/isom_CS"/>
</dbReference>
<dbReference type="KEGG" id="htq:FRZ44_32460"/>
<organism evidence="3 4">
    <name type="scientific">Hypericibacter terrae</name>
    <dbReference type="NCBI Taxonomy" id="2602015"/>
    <lineage>
        <taxon>Bacteria</taxon>
        <taxon>Pseudomonadati</taxon>
        <taxon>Pseudomonadota</taxon>
        <taxon>Alphaproteobacteria</taxon>
        <taxon>Rhodospirillales</taxon>
        <taxon>Dongiaceae</taxon>
        <taxon>Hypericibacter</taxon>
    </lineage>
</organism>
<evidence type="ECO:0000256" key="1">
    <source>
        <dbReference type="ARBA" id="ARBA00005254"/>
    </source>
</evidence>
<reference evidence="3 4" key="1">
    <citation type="submission" date="2019-08" db="EMBL/GenBank/DDBJ databases">
        <title>Hyperibacter terrae gen. nov., sp. nov. and Hyperibacter viscosus sp. nov., two new members in the family Rhodospirillaceae isolated from the rhizosphere of Hypericum perforatum.</title>
        <authorList>
            <person name="Noviana Z."/>
        </authorList>
    </citation>
    <scope>NUCLEOTIDE SEQUENCE [LARGE SCALE GENOMIC DNA]</scope>
    <source>
        <strain evidence="3 4">R5913</strain>
    </source>
</reference>
<dbReference type="GO" id="GO:0003824">
    <property type="term" value="F:catalytic activity"/>
    <property type="evidence" value="ECO:0007669"/>
    <property type="project" value="InterPro"/>
</dbReference>